<evidence type="ECO:0000313" key="3">
    <source>
        <dbReference type="EMBL" id="QPZ51083.1"/>
    </source>
</evidence>
<gene>
    <name evidence="3" type="primary">orf251</name>
</gene>
<dbReference type="EMBL" id="MT114157">
    <property type="protein sequence ID" value="QPZ51083.1"/>
    <property type="molecule type" value="Genomic_DNA"/>
</dbReference>
<keyword evidence="1" id="KW-0175">Coiled coil</keyword>
<dbReference type="RefSeq" id="YP_010130181.1">
    <property type="nucleotide sequence ID" value="NC_056336.1"/>
</dbReference>
<keyword evidence="2" id="KW-1133">Transmembrane helix</keyword>
<keyword evidence="2" id="KW-0812">Transmembrane</keyword>
<evidence type="ECO:0000256" key="2">
    <source>
        <dbReference type="SAM" id="Phobius"/>
    </source>
</evidence>
<keyword evidence="3" id="KW-0496">Mitochondrion</keyword>
<protein>
    <submittedName>
        <fullName evidence="3">Uncharacterized protein</fullName>
    </submittedName>
</protein>
<feature type="transmembrane region" description="Helical" evidence="2">
    <location>
        <begin position="173"/>
        <end position="195"/>
    </location>
</feature>
<organism evidence="3">
    <name type="scientific">Clavaria fumosa</name>
    <dbReference type="NCBI Taxonomy" id="264083"/>
    <lineage>
        <taxon>Eukaryota</taxon>
        <taxon>Fungi</taxon>
        <taxon>Dikarya</taxon>
        <taxon>Basidiomycota</taxon>
        <taxon>Agaricomycotina</taxon>
        <taxon>Agaricomycetes</taxon>
        <taxon>Agaricomycetidae</taxon>
        <taxon>Agaricales</taxon>
        <taxon>Clavariineae</taxon>
        <taxon>Clavariaceae</taxon>
        <taxon>Clavaria</taxon>
    </lineage>
</organism>
<feature type="coiled-coil region" evidence="1">
    <location>
        <begin position="114"/>
        <end position="141"/>
    </location>
</feature>
<accession>A0A7T3PCP0</accession>
<evidence type="ECO:0000256" key="1">
    <source>
        <dbReference type="SAM" id="Coils"/>
    </source>
</evidence>
<sequence length="251" mass="29373">MRRSPISDAFFKGLGILGFGMAVYNTTNSIRVRAVMEKLERERDKNERLQEILNEISKIKAERLGQSGDFNTMNLDLKSRLSELQRTIEDLNTFKNDALTRLINNSPLTLEEKINSLILKTEKLNSEMKNVNEAYEKLVEIATKCCSDNFLNFNPIERIQDFLSVLNFEQTLAFVHLSGSFVIALCLLSLFTVFYSDKLIIYFKLEEKYPRIGKYIQLRRKFQHYYFLINVFIIIFILIGIVYVNTLILFY</sequence>
<geneLocation type="mitochondrion" evidence="3"/>
<feature type="transmembrane region" description="Helical" evidence="2">
    <location>
        <begin position="225"/>
        <end position="250"/>
    </location>
</feature>
<proteinExistence type="predicted"/>
<reference evidence="3" key="1">
    <citation type="journal article" date="2020" name="IMA Fungus">
        <title>The 256 kb mitochondrial genome of Clavaria fumosa is the largest among phylum Basidiomycota and is rich in introns and intronic ORFs.</title>
        <authorList>
            <person name="Wang X."/>
            <person name="Wang Y."/>
            <person name="Yao W."/>
            <person name="Shen J."/>
            <person name="Chen M."/>
            <person name="Gao M."/>
            <person name="Ren J."/>
            <person name="Li Q."/>
            <person name="Liu N."/>
        </authorList>
    </citation>
    <scope>NUCLEOTIDE SEQUENCE</scope>
</reference>
<name>A0A7T3PCP0_9AGAR</name>
<feature type="coiled-coil region" evidence="1">
    <location>
        <begin position="32"/>
        <end position="62"/>
    </location>
</feature>
<keyword evidence="2" id="KW-0472">Membrane</keyword>
<dbReference type="GeneID" id="65338493"/>
<dbReference type="AlphaFoldDB" id="A0A7T3PCP0"/>